<accession>A0A379FPF0</accession>
<reference evidence="1 2" key="1">
    <citation type="submission" date="2018-06" db="EMBL/GenBank/DDBJ databases">
        <authorList>
            <consortium name="Pathogen Informatics"/>
            <person name="Doyle S."/>
        </authorList>
    </citation>
    <scope>NUCLEOTIDE SEQUENCE [LARGE SCALE GENOMIC DNA]</scope>
    <source>
        <strain evidence="1 2">NCTC11801</strain>
    </source>
</reference>
<dbReference type="Proteomes" id="UP000254208">
    <property type="component" value="Unassembled WGS sequence"/>
</dbReference>
<organism evidence="1 2">
    <name type="scientific">Providencia rettgeri</name>
    <dbReference type="NCBI Taxonomy" id="587"/>
    <lineage>
        <taxon>Bacteria</taxon>
        <taxon>Pseudomonadati</taxon>
        <taxon>Pseudomonadota</taxon>
        <taxon>Gammaproteobacteria</taxon>
        <taxon>Enterobacterales</taxon>
        <taxon>Morganellaceae</taxon>
        <taxon>Providencia</taxon>
    </lineage>
</organism>
<name>A0A379FPF0_PRORE</name>
<dbReference type="GeneID" id="93672550"/>
<protein>
    <submittedName>
        <fullName evidence="1">Uncharacterized protein</fullName>
    </submittedName>
</protein>
<dbReference type="AlphaFoldDB" id="A0A379FPF0"/>
<proteinExistence type="predicted"/>
<gene>
    <name evidence="1" type="ORF">NCTC11801_01565</name>
</gene>
<dbReference type="RefSeq" id="WP_115166945.1">
    <property type="nucleotide sequence ID" value="NZ_CP077317.1"/>
</dbReference>
<sequence>MSQRITITVKNENSLKQIDEYCCKHKTSRSSLISSILKSACPLLSEINQYTQLTNELESKLFSPDKSSMNYQGKASTFSLAEYLLDIWQTHIIEKGVIIDQHAYPHAFKSPKVGLKEKISIQEELEHYISEPNIKKDIFIYTDRHVHYKLHKAGGLSNTILIKNTEYKNYVFDFNGIINIPMNDIVFFGIEEAIKKSKVQLKHTYEAFIPIYHTNHQCILIGVIDRNNANKRIDKSSNTIIINPL</sequence>
<dbReference type="EMBL" id="UGTZ01000001">
    <property type="protein sequence ID" value="SUC30635.1"/>
    <property type="molecule type" value="Genomic_DNA"/>
</dbReference>
<evidence type="ECO:0000313" key="2">
    <source>
        <dbReference type="Proteomes" id="UP000254208"/>
    </source>
</evidence>
<evidence type="ECO:0000313" key="1">
    <source>
        <dbReference type="EMBL" id="SUC30635.1"/>
    </source>
</evidence>